<gene>
    <name evidence="3" type="ORF">ONZ51_g3950</name>
</gene>
<evidence type="ECO:0000313" key="3">
    <source>
        <dbReference type="EMBL" id="KAJ8487771.1"/>
    </source>
</evidence>
<dbReference type="AlphaFoldDB" id="A0AAD7TX98"/>
<dbReference type="Proteomes" id="UP001215151">
    <property type="component" value="Unassembled WGS sequence"/>
</dbReference>
<keyword evidence="1" id="KW-0812">Transmembrane</keyword>
<feature type="transmembrane region" description="Helical" evidence="1">
    <location>
        <begin position="20"/>
        <end position="40"/>
    </location>
</feature>
<keyword evidence="4" id="KW-1185">Reference proteome</keyword>
<feature type="transmembrane region" description="Helical" evidence="1">
    <location>
        <begin position="52"/>
        <end position="76"/>
    </location>
</feature>
<organism evidence="3 4">
    <name type="scientific">Trametes cubensis</name>
    <dbReference type="NCBI Taxonomy" id="1111947"/>
    <lineage>
        <taxon>Eukaryota</taxon>
        <taxon>Fungi</taxon>
        <taxon>Dikarya</taxon>
        <taxon>Basidiomycota</taxon>
        <taxon>Agaricomycotina</taxon>
        <taxon>Agaricomycetes</taxon>
        <taxon>Polyporales</taxon>
        <taxon>Polyporaceae</taxon>
        <taxon>Trametes</taxon>
    </lineage>
</organism>
<feature type="transmembrane region" description="Helical" evidence="1">
    <location>
        <begin position="96"/>
        <end position="113"/>
    </location>
</feature>
<evidence type="ECO:0000313" key="4">
    <source>
        <dbReference type="Proteomes" id="UP001215151"/>
    </source>
</evidence>
<name>A0AAD7TX98_9APHY</name>
<dbReference type="Pfam" id="PF20151">
    <property type="entry name" value="DUF6533"/>
    <property type="match status" value="1"/>
</dbReference>
<accession>A0AAD7TX98</accession>
<keyword evidence="1" id="KW-0472">Membrane</keyword>
<feature type="domain" description="DUF6533" evidence="2">
    <location>
        <begin position="26"/>
        <end position="68"/>
    </location>
</feature>
<sequence>MSGSQETPAELIADFQTTYTYNLTFMGAVAWLGWEYLITLDREVRLVWRRKINSASVIFLLNRYIMLVQFAVQLPLSFLISDERYADFMRARFDRVAPYFVWAAFSSLRAYAMSNRTWPIAILVYLLSIATACYNIYNFIHLVPLNLPPPIYCIPTFPGLTVTFLDQQSAARANVKTSLLQLLLRDGTIYFVILLILNVLQIIVRITAQANFITTFEEPLTAILISRFLMNLREIDFTRSNSRVRGGATMSGIGAGGPLDDGVHSAMDFADRSHFTHTQTRTRGSEPQAFPADAEIDVGPEARRTALGAMDSFVSPLGAQLDHGLLFAAPAGQLEGVESTSGSTFNDGLSNVDADEPEVAEVDEIGMAVTLDDWADAERAL</sequence>
<reference evidence="3" key="1">
    <citation type="submission" date="2022-11" db="EMBL/GenBank/DDBJ databases">
        <title>Genome Sequence of Cubamyces cubensis.</title>
        <authorList>
            <person name="Buettner E."/>
        </authorList>
    </citation>
    <scope>NUCLEOTIDE SEQUENCE</scope>
    <source>
        <strain evidence="3">MPL-01</strain>
    </source>
</reference>
<evidence type="ECO:0000256" key="1">
    <source>
        <dbReference type="SAM" id="Phobius"/>
    </source>
</evidence>
<feature type="transmembrane region" description="Helical" evidence="1">
    <location>
        <begin position="120"/>
        <end position="140"/>
    </location>
</feature>
<evidence type="ECO:0000259" key="2">
    <source>
        <dbReference type="Pfam" id="PF20151"/>
    </source>
</evidence>
<proteinExistence type="predicted"/>
<dbReference type="EMBL" id="JAPEVG010000073">
    <property type="protein sequence ID" value="KAJ8487771.1"/>
    <property type="molecule type" value="Genomic_DNA"/>
</dbReference>
<comment type="caution">
    <text evidence="3">The sequence shown here is derived from an EMBL/GenBank/DDBJ whole genome shotgun (WGS) entry which is preliminary data.</text>
</comment>
<feature type="transmembrane region" description="Helical" evidence="1">
    <location>
        <begin position="188"/>
        <end position="208"/>
    </location>
</feature>
<keyword evidence="1" id="KW-1133">Transmembrane helix</keyword>
<dbReference type="InterPro" id="IPR045340">
    <property type="entry name" value="DUF6533"/>
</dbReference>
<protein>
    <recommendedName>
        <fullName evidence="2">DUF6533 domain-containing protein</fullName>
    </recommendedName>
</protein>